<reference evidence="3" key="1">
    <citation type="submission" date="2013-10" db="EMBL/GenBank/DDBJ databases">
        <title>Genomic analysis of the causative agents of coccidiosis in chickens.</title>
        <authorList>
            <person name="Reid A.J."/>
            <person name="Blake D."/>
            <person name="Billington K."/>
            <person name="Browne H."/>
            <person name="Dunn M."/>
            <person name="Hung S."/>
            <person name="Kawahara F."/>
            <person name="Miranda-Saavedra D."/>
            <person name="Mourier T."/>
            <person name="Nagra H."/>
            <person name="Otto T.D."/>
            <person name="Rawlings N."/>
            <person name="Sanchez A."/>
            <person name="Sanders M."/>
            <person name="Subramaniam C."/>
            <person name="Tay Y."/>
            <person name="Dear P."/>
            <person name="Doerig C."/>
            <person name="Gruber A."/>
            <person name="Parkinson J."/>
            <person name="Shirley M."/>
            <person name="Wan K.L."/>
            <person name="Berriman M."/>
            <person name="Tomley F."/>
            <person name="Pain A."/>
        </authorList>
    </citation>
    <scope>NUCLEOTIDE SEQUENCE [LARGE SCALE GENOMIC DNA]</scope>
    <source>
        <strain evidence="3">Houghton</strain>
    </source>
</reference>
<dbReference type="PANTHER" id="PTHR43650">
    <property type="entry name" value="PYROPHOSPHATE--FRUCTOSE 6-PHOSPHATE 1-PHOSPHOTRANSFERASE"/>
    <property type="match status" value="1"/>
</dbReference>
<dbReference type="RefSeq" id="XP_013351170.1">
    <property type="nucleotide sequence ID" value="XM_013495716.1"/>
</dbReference>
<evidence type="ECO:0000256" key="1">
    <source>
        <dbReference type="ARBA" id="ARBA00022490"/>
    </source>
</evidence>
<name>U6JUZ6_9EIME</name>
<accession>U6JUZ6</accession>
<dbReference type="Proteomes" id="UP000030744">
    <property type="component" value="Unassembled WGS sequence"/>
</dbReference>
<protein>
    <submittedName>
        <fullName evidence="3">Uncharacterized protein</fullName>
    </submittedName>
</protein>
<gene>
    <name evidence="3" type="ORF">EMH_0042260</name>
</gene>
<dbReference type="GeneID" id="25378948"/>
<dbReference type="GO" id="GO:0005829">
    <property type="term" value="C:cytosol"/>
    <property type="evidence" value="ECO:0007669"/>
    <property type="project" value="TreeGrafter"/>
</dbReference>
<dbReference type="VEuPathDB" id="ToxoDB:EMH_0042260"/>
<keyword evidence="1" id="KW-0963">Cytoplasm</keyword>
<reference evidence="3" key="2">
    <citation type="submission" date="2013-10" db="EMBL/GenBank/DDBJ databases">
        <authorList>
            <person name="Aslett M."/>
        </authorList>
    </citation>
    <scope>NUCLEOTIDE SEQUENCE [LARGE SCALE GENOMIC DNA]</scope>
    <source>
        <strain evidence="3">Houghton</strain>
    </source>
</reference>
<organism evidence="3 4">
    <name type="scientific">Eimeria mitis</name>
    <dbReference type="NCBI Taxonomy" id="44415"/>
    <lineage>
        <taxon>Eukaryota</taxon>
        <taxon>Sar</taxon>
        <taxon>Alveolata</taxon>
        <taxon>Apicomplexa</taxon>
        <taxon>Conoidasida</taxon>
        <taxon>Coccidia</taxon>
        <taxon>Eucoccidiorida</taxon>
        <taxon>Eimeriorina</taxon>
        <taxon>Eimeriidae</taxon>
        <taxon>Eimeria</taxon>
    </lineage>
</organism>
<keyword evidence="2" id="KW-0324">Glycolysis</keyword>
<dbReference type="GO" id="GO:0003872">
    <property type="term" value="F:6-phosphofructokinase activity"/>
    <property type="evidence" value="ECO:0007669"/>
    <property type="project" value="InterPro"/>
</dbReference>
<dbReference type="GO" id="GO:0009749">
    <property type="term" value="P:response to glucose"/>
    <property type="evidence" value="ECO:0007669"/>
    <property type="project" value="TreeGrafter"/>
</dbReference>
<proteinExistence type="predicted"/>
<keyword evidence="4" id="KW-1185">Reference proteome</keyword>
<dbReference type="AlphaFoldDB" id="U6JUZ6"/>
<evidence type="ECO:0000256" key="2">
    <source>
        <dbReference type="ARBA" id="ARBA00023152"/>
    </source>
</evidence>
<dbReference type="EMBL" id="HG681451">
    <property type="protein sequence ID" value="CDJ28596.1"/>
    <property type="molecule type" value="Genomic_DNA"/>
</dbReference>
<evidence type="ECO:0000313" key="3">
    <source>
        <dbReference type="EMBL" id="CDJ28596.1"/>
    </source>
</evidence>
<evidence type="ECO:0000313" key="4">
    <source>
        <dbReference type="Proteomes" id="UP000030744"/>
    </source>
</evidence>
<sequence length="228" mass="23217">MNGGNPSALSGDDAAIFKSIPHTYQEKFVEIFKPSGSFPQKAASFPILNCLAAMVGDVLKHRKSAGSFNGSFAPICFDLTDQVRGSIPSAYDCSVGYTLGLMCGCLVTSPAMKQLPSAALMISNPSAAVASFSPLVVPLSAAAIACGLGVKGAGAAESSIGTVVASGAFDLQLHTPTQAAAAAALSSTVQKEFLLKDTYLNSGPLQFCAAAGAADADRVCNFLLSARK</sequence>
<dbReference type="InterPro" id="IPR035966">
    <property type="entry name" value="PKF_sf"/>
</dbReference>
<dbReference type="SUPFAM" id="SSF53784">
    <property type="entry name" value="Phosphofructokinase"/>
    <property type="match status" value="1"/>
</dbReference>
<dbReference type="PANTHER" id="PTHR43650:SF1">
    <property type="entry name" value="PYROPHOSPHATE--FRUCTOSE 6-PHOSPHATE 1-PHOSPHOTRANSFERASE SUBUNIT BETA 2"/>
    <property type="match status" value="1"/>
</dbReference>